<dbReference type="Pfam" id="PF00588">
    <property type="entry name" value="SpoU_methylase"/>
    <property type="match status" value="1"/>
</dbReference>
<dbReference type="Gene3D" id="3.30.1330.30">
    <property type="match status" value="1"/>
</dbReference>
<dbReference type="RefSeq" id="WP_245794248.1">
    <property type="nucleotide sequence ID" value="NZ_FQVX01000001.1"/>
</dbReference>
<keyword evidence="2 6" id="KW-0489">Methyltransferase</keyword>
<gene>
    <name evidence="6" type="ORF">SAMN05444351_0487</name>
</gene>
<organism evidence="6 7">
    <name type="scientific">Geodermatophilus nigrescens</name>
    <dbReference type="NCBI Taxonomy" id="1070870"/>
    <lineage>
        <taxon>Bacteria</taxon>
        <taxon>Bacillati</taxon>
        <taxon>Actinomycetota</taxon>
        <taxon>Actinomycetes</taxon>
        <taxon>Geodermatophilales</taxon>
        <taxon>Geodermatophilaceae</taxon>
        <taxon>Geodermatophilus</taxon>
    </lineage>
</organism>
<dbReference type="InterPro" id="IPR001537">
    <property type="entry name" value="SpoU_MeTrfase"/>
</dbReference>
<dbReference type="InterPro" id="IPR013123">
    <property type="entry name" value="SpoU_subst-bd"/>
</dbReference>
<dbReference type="GO" id="GO:0008173">
    <property type="term" value="F:RNA methyltransferase activity"/>
    <property type="evidence" value="ECO:0007669"/>
    <property type="project" value="InterPro"/>
</dbReference>
<comment type="similarity">
    <text evidence="1">Belongs to the class IV-like SAM-binding methyltransferase superfamily. RNA methyltransferase TrmH family.</text>
</comment>
<dbReference type="GO" id="GO:0003723">
    <property type="term" value="F:RNA binding"/>
    <property type="evidence" value="ECO:0007669"/>
    <property type="project" value="InterPro"/>
</dbReference>
<dbReference type="PANTHER" id="PTHR46429">
    <property type="entry name" value="23S RRNA (GUANOSINE-2'-O-)-METHYLTRANSFERASE RLMB"/>
    <property type="match status" value="1"/>
</dbReference>
<accession>A0A1M5DQG9</accession>
<keyword evidence="7" id="KW-1185">Reference proteome</keyword>
<feature type="domain" description="RNA 2-O ribose methyltransferase substrate binding" evidence="5">
    <location>
        <begin position="81"/>
        <end position="159"/>
    </location>
</feature>
<dbReference type="STRING" id="1070870.SAMN05444351_0487"/>
<dbReference type="GO" id="GO:0032259">
    <property type="term" value="P:methylation"/>
    <property type="evidence" value="ECO:0007669"/>
    <property type="project" value="UniProtKB-KW"/>
</dbReference>
<evidence type="ECO:0000256" key="1">
    <source>
        <dbReference type="ARBA" id="ARBA00007228"/>
    </source>
</evidence>
<protein>
    <submittedName>
        <fullName evidence="6">23S rRNA (Guanosine2251-2'-O)-methyltransferase</fullName>
    </submittedName>
</protein>
<evidence type="ECO:0000256" key="4">
    <source>
        <dbReference type="SAM" id="MobiDB-lite"/>
    </source>
</evidence>
<evidence type="ECO:0000256" key="2">
    <source>
        <dbReference type="ARBA" id="ARBA00022603"/>
    </source>
</evidence>
<sequence length="324" mass="34005">MGADPLMAGNSQRRGRTSGAGKKTATAGTGGKNRRSLAGRGATPPAEQRTGHPAQRRAQADARRRAERDRSRQRAEEAPELLLGRNPVVEALRAEIPATALYVVTGESTRTDERITEAVQLAGDRGLPLLEVGKAEFDRMSNGALHQGIGLQVPPYSYAHPDDLLDLARDSGRPPLVVAMDGITDPRNLGAVVRSAAAFAAHGVVVPQRRSVGMTASAWRTSAGAAARLPVARAVNLARALASYQDAGLQTVGLAGDGDMDLHDYDGLADPVALVVGAEGTGLSRLVRERCDVVLRIPIARDTESLNVSVAAGIALYAAAQARR</sequence>
<dbReference type="Gene3D" id="3.40.1280.10">
    <property type="match status" value="1"/>
</dbReference>
<dbReference type="SUPFAM" id="SSF55315">
    <property type="entry name" value="L30e-like"/>
    <property type="match status" value="1"/>
</dbReference>
<dbReference type="InterPro" id="IPR004441">
    <property type="entry name" value="rRNA_MeTrfase_TrmH"/>
</dbReference>
<dbReference type="PANTHER" id="PTHR46429:SF1">
    <property type="entry name" value="23S RRNA (GUANOSINE-2'-O-)-METHYLTRANSFERASE RLMB"/>
    <property type="match status" value="1"/>
</dbReference>
<dbReference type="Pfam" id="PF08032">
    <property type="entry name" value="SpoU_sub_bind"/>
    <property type="match status" value="1"/>
</dbReference>
<dbReference type="Proteomes" id="UP000184471">
    <property type="component" value="Unassembled WGS sequence"/>
</dbReference>
<dbReference type="GO" id="GO:0005829">
    <property type="term" value="C:cytosol"/>
    <property type="evidence" value="ECO:0007669"/>
    <property type="project" value="TreeGrafter"/>
</dbReference>
<dbReference type="GO" id="GO:0006396">
    <property type="term" value="P:RNA processing"/>
    <property type="evidence" value="ECO:0007669"/>
    <property type="project" value="InterPro"/>
</dbReference>
<dbReference type="InterPro" id="IPR029028">
    <property type="entry name" value="Alpha/beta_knot_MTases"/>
</dbReference>
<evidence type="ECO:0000256" key="3">
    <source>
        <dbReference type="ARBA" id="ARBA00022679"/>
    </source>
</evidence>
<dbReference type="AlphaFoldDB" id="A0A1M5DQG9"/>
<evidence type="ECO:0000313" key="7">
    <source>
        <dbReference type="Proteomes" id="UP000184471"/>
    </source>
</evidence>
<dbReference type="InterPro" id="IPR029064">
    <property type="entry name" value="Ribosomal_eL30-like_sf"/>
</dbReference>
<dbReference type="EMBL" id="FQVX01000001">
    <property type="protein sequence ID" value="SHF69156.1"/>
    <property type="molecule type" value="Genomic_DNA"/>
</dbReference>
<dbReference type="FunFam" id="3.40.1280.10:FF:000015">
    <property type="entry name" value="Putative tRNA/rRNA methyltransferase"/>
    <property type="match status" value="1"/>
</dbReference>
<dbReference type="InterPro" id="IPR029026">
    <property type="entry name" value="tRNA_m1G_MTases_N"/>
</dbReference>
<evidence type="ECO:0000313" key="6">
    <source>
        <dbReference type="EMBL" id="SHF69156.1"/>
    </source>
</evidence>
<reference evidence="6 7" key="1">
    <citation type="submission" date="2016-11" db="EMBL/GenBank/DDBJ databases">
        <authorList>
            <person name="Jaros S."/>
            <person name="Januszkiewicz K."/>
            <person name="Wedrychowicz H."/>
        </authorList>
    </citation>
    <scope>NUCLEOTIDE SEQUENCE [LARGE SCALE GENOMIC DNA]</scope>
    <source>
        <strain evidence="6 7">DSM 45408</strain>
    </source>
</reference>
<evidence type="ECO:0000259" key="5">
    <source>
        <dbReference type="SMART" id="SM00967"/>
    </source>
</evidence>
<name>A0A1M5DQG9_9ACTN</name>
<proteinExistence type="inferred from homology"/>
<feature type="compositionally biased region" description="Basic and acidic residues" evidence="4">
    <location>
        <begin position="58"/>
        <end position="77"/>
    </location>
</feature>
<keyword evidence="3 6" id="KW-0808">Transferase</keyword>
<dbReference type="NCBIfam" id="TIGR00186">
    <property type="entry name" value="rRNA_methyl_3"/>
    <property type="match status" value="1"/>
</dbReference>
<feature type="region of interest" description="Disordered" evidence="4">
    <location>
        <begin position="1"/>
        <end position="79"/>
    </location>
</feature>
<dbReference type="CDD" id="cd18103">
    <property type="entry name" value="SpoU-like_RlmB"/>
    <property type="match status" value="1"/>
</dbReference>
<dbReference type="SMART" id="SM00967">
    <property type="entry name" value="SpoU_sub_bind"/>
    <property type="match status" value="1"/>
</dbReference>
<dbReference type="SUPFAM" id="SSF75217">
    <property type="entry name" value="alpha/beta knot"/>
    <property type="match status" value="1"/>
</dbReference>